<dbReference type="Proteomes" id="UP000649617">
    <property type="component" value="Unassembled WGS sequence"/>
</dbReference>
<reference evidence="4" key="1">
    <citation type="submission" date="2021-02" db="EMBL/GenBank/DDBJ databases">
        <authorList>
            <person name="Dougan E. K."/>
            <person name="Rhodes N."/>
            <person name="Thang M."/>
            <person name="Chan C."/>
        </authorList>
    </citation>
    <scope>NUCLEOTIDE SEQUENCE</scope>
</reference>
<evidence type="ECO:0000256" key="1">
    <source>
        <dbReference type="ARBA" id="ARBA00023157"/>
    </source>
</evidence>
<dbReference type="PROSITE" id="PS00524">
    <property type="entry name" value="SMB_1"/>
    <property type="match status" value="1"/>
</dbReference>
<name>A0A812QMY4_SYMPI</name>
<dbReference type="InterPro" id="IPR029052">
    <property type="entry name" value="Metallo-depent_PP-like"/>
</dbReference>
<evidence type="ECO:0000313" key="5">
    <source>
        <dbReference type="Proteomes" id="UP000649617"/>
    </source>
</evidence>
<dbReference type="InterPro" id="IPR053828">
    <property type="entry name" value="Nucleosidase_C"/>
</dbReference>
<proteinExistence type="predicted"/>
<dbReference type="AlphaFoldDB" id="A0A812QMY4"/>
<dbReference type="SUPFAM" id="SSF56300">
    <property type="entry name" value="Metallo-dependent phosphatases"/>
    <property type="match status" value="1"/>
</dbReference>
<feature type="chain" id="PRO_5032903128" description="SMB domain-containing protein" evidence="2">
    <location>
        <begin position="23"/>
        <end position="568"/>
    </location>
</feature>
<evidence type="ECO:0000313" key="4">
    <source>
        <dbReference type="EMBL" id="CAE7394964.1"/>
    </source>
</evidence>
<feature type="domain" description="SMB" evidence="3">
    <location>
        <begin position="25"/>
        <end position="67"/>
    </location>
</feature>
<dbReference type="InterPro" id="IPR036024">
    <property type="entry name" value="Somatomedin_B-like_dom_sf"/>
</dbReference>
<accession>A0A812QMY4</accession>
<keyword evidence="5" id="KW-1185">Reference proteome</keyword>
<feature type="signal peptide" evidence="2">
    <location>
        <begin position="1"/>
        <end position="22"/>
    </location>
</feature>
<dbReference type="GO" id="GO:0005829">
    <property type="term" value="C:cytosol"/>
    <property type="evidence" value="ECO:0007669"/>
    <property type="project" value="TreeGrafter"/>
</dbReference>
<comment type="caution">
    <text evidence="4">The sequence shown here is derived from an EMBL/GenBank/DDBJ whole genome shotgun (WGS) entry which is preliminary data.</text>
</comment>
<dbReference type="Gene3D" id="3.60.21.10">
    <property type="match status" value="1"/>
</dbReference>
<organism evidence="4 5">
    <name type="scientific">Symbiodinium pilosum</name>
    <name type="common">Dinoflagellate</name>
    <dbReference type="NCBI Taxonomy" id="2952"/>
    <lineage>
        <taxon>Eukaryota</taxon>
        <taxon>Sar</taxon>
        <taxon>Alveolata</taxon>
        <taxon>Dinophyceae</taxon>
        <taxon>Suessiales</taxon>
        <taxon>Symbiodiniaceae</taxon>
        <taxon>Symbiodinium</taxon>
    </lineage>
</organism>
<dbReference type="OrthoDB" id="7722975at2759"/>
<dbReference type="Pfam" id="PF21953">
    <property type="entry name" value="NadN_nucleosid_C"/>
    <property type="match status" value="1"/>
</dbReference>
<dbReference type="Gene3D" id="3.90.780.10">
    <property type="entry name" value="5'-Nucleotidase, C-terminal domain"/>
    <property type="match status" value="1"/>
</dbReference>
<dbReference type="SUPFAM" id="SSF55816">
    <property type="entry name" value="5'-nucleotidase (syn. UDP-sugar hydrolase), C-terminal domain"/>
    <property type="match status" value="1"/>
</dbReference>
<evidence type="ECO:0000259" key="3">
    <source>
        <dbReference type="PROSITE" id="PS50958"/>
    </source>
</evidence>
<dbReference type="PANTHER" id="PTHR11575:SF22">
    <property type="entry name" value="ADL392WP"/>
    <property type="match status" value="1"/>
</dbReference>
<gene>
    <name evidence="4" type="ORF">SPIL2461_LOCUS9710</name>
</gene>
<dbReference type="PROSITE" id="PS50958">
    <property type="entry name" value="SMB_2"/>
    <property type="match status" value="1"/>
</dbReference>
<dbReference type="SUPFAM" id="SSF90188">
    <property type="entry name" value="Somatomedin B domain"/>
    <property type="match status" value="1"/>
</dbReference>
<protein>
    <recommendedName>
        <fullName evidence="3">SMB domain-containing protein</fullName>
    </recommendedName>
</protein>
<sequence>MIRSCLHVFGVCIVAFCLVTEGGSVSASCKTIGCGGHDPKSTCFCAPSCFSFDDCCDDYAEVCPEQTPTVKLGDVNMLITTDLHSWIEGRPHDAHLNASLAHVVSVLDHLRSIAYAQSRDVFFFDNGDINDGTGLSATAPDHVAFLSPVLQTVRYDALNIGNHELYQRNGHGIVEGPACPVVGLKESGYIASWEGRYLTSNVVWSSSHEPVGNRYTMIEGKFGTKLLVFGFLYNMHDHCDAVEVLDVEDVLASQWFKEAVQAHAQVCDGVVVLAHMDYRDELVDKIWTALRTGMGSSKPIQVVAGHSHRRGFRHIKAIRFYNVWPEVYEAGCKLDTVGFLSYSREGNRLRFELANISGNINQLAGAVNRSVSNFSTAAGARTAQAIQTARDKAGSDRVLGCAAQRYRLMTPPGKNSLWSFYMQEVLPETLLDSAKSQIAIVGTGAMTYDIFPGPVTIDDAYTASPYGNFWLKLEGIKGESLIKLMMELNHPTPWTQVVPSYVNSSAPIASSTYDLVFCDFDLDPIVERLQGMLGKHLEPKLYKPLLNTSSVLSAWFQQRPCSDESILL</sequence>
<keyword evidence="2" id="KW-0732">Signal</keyword>
<keyword evidence="1" id="KW-1015">Disulfide bond</keyword>
<dbReference type="InterPro" id="IPR006179">
    <property type="entry name" value="5_nucleotidase/apyrase"/>
</dbReference>
<dbReference type="GO" id="GO:0016787">
    <property type="term" value="F:hydrolase activity"/>
    <property type="evidence" value="ECO:0007669"/>
    <property type="project" value="InterPro"/>
</dbReference>
<dbReference type="Gene3D" id="4.10.410.20">
    <property type="match status" value="1"/>
</dbReference>
<dbReference type="InterPro" id="IPR036907">
    <property type="entry name" value="5'-Nucleotdase_C_sf"/>
</dbReference>
<dbReference type="InterPro" id="IPR001212">
    <property type="entry name" value="Somatomedin_B_dom"/>
</dbReference>
<dbReference type="Pfam" id="PF01033">
    <property type="entry name" value="Somatomedin_B"/>
    <property type="match status" value="1"/>
</dbReference>
<evidence type="ECO:0000256" key="2">
    <source>
        <dbReference type="SAM" id="SignalP"/>
    </source>
</evidence>
<dbReference type="PANTHER" id="PTHR11575">
    <property type="entry name" value="5'-NUCLEOTIDASE-RELATED"/>
    <property type="match status" value="1"/>
</dbReference>
<dbReference type="EMBL" id="CAJNIZ010017191">
    <property type="protein sequence ID" value="CAE7394964.1"/>
    <property type="molecule type" value="Genomic_DNA"/>
</dbReference>
<dbReference type="GO" id="GO:0009166">
    <property type="term" value="P:nucleotide catabolic process"/>
    <property type="evidence" value="ECO:0007669"/>
    <property type="project" value="InterPro"/>
</dbReference>